<reference evidence="1 2" key="1">
    <citation type="submission" date="2020-08" db="EMBL/GenBank/DDBJ databases">
        <title>Genome public.</title>
        <authorList>
            <person name="Liu C."/>
            <person name="Sun Q."/>
        </authorList>
    </citation>
    <scope>NUCLEOTIDE SEQUENCE [LARGE SCALE GENOMIC DNA]</scope>
    <source>
        <strain evidence="1 2">NSJ-37</strain>
    </source>
</reference>
<name>A0ABR7N3Q0_9FIRM</name>
<dbReference type="Pfam" id="PF20903">
    <property type="entry name" value="SPL"/>
    <property type="match status" value="1"/>
</dbReference>
<dbReference type="SUPFAM" id="SSF102114">
    <property type="entry name" value="Radical SAM enzymes"/>
    <property type="match status" value="1"/>
</dbReference>
<dbReference type="PANTHER" id="PTHR37822:SF2">
    <property type="entry name" value="SPORE PHOTOPRODUCT LYASE"/>
    <property type="match status" value="1"/>
</dbReference>
<dbReference type="InterPro" id="IPR058240">
    <property type="entry name" value="rSAM_sf"/>
</dbReference>
<dbReference type="Proteomes" id="UP000606193">
    <property type="component" value="Unassembled WGS sequence"/>
</dbReference>
<evidence type="ECO:0000313" key="1">
    <source>
        <dbReference type="EMBL" id="MBC8563236.1"/>
    </source>
</evidence>
<dbReference type="EMBL" id="JACRSX010000018">
    <property type="protein sequence ID" value="MBC8563236.1"/>
    <property type="molecule type" value="Genomic_DNA"/>
</dbReference>
<protein>
    <submittedName>
        <fullName evidence="1">Radical SAM protein</fullName>
    </submittedName>
</protein>
<sequence>MKSLNRDYYNKAFSHIYVEETVRAHPRTKAVLERFPDAVQIPIHHYKDVFCRKKQDVALQEKRPALILAAKEGRLIYEGAPVCQSFGNEYFYYTSCVMNCVYNCEYCYLKGMYPSGNIVIFVNLEDTFAELEGILQKHPVYLCVSYDTDLMALEDLTGFVESWLGFVRSHAGIRIEIRTKCGRTDLWDRLKPDENAIFSFTLSPERIRRECEHGTASLEGRLRCAARAMEHGFPVRLCFDPIIYCPDWRTQYDAMLDQVRKQIDMEKVWDVSVGSFRISQDYMKKLRRSQKDSAVVQFPFVNEKGVYHYPDRLMNEMEQHVVSRICEWMPEEKIFRWRE</sequence>
<evidence type="ECO:0000313" key="2">
    <source>
        <dbReference type="Proteomes" id="UP000606193"/>
    </source>
</evidence>
<comment type="caution">
    <text evidence="1">The sequence shown here is derived from an EMBL/GenBank/DDBJ whole genome shotgun (WGS) entry which is preliminary data.</text>
</comment>
<dbReference type="Gene3D" id="3.80.30.30">
    <property type="match status" value="1"/>
</dbReference>
<dbReference type="Gene3D" id="3.40.50.12110">
    <property type="match status" value="1"/>
</dbReference>
<dbReference type="PANTHER" id="PTHR37822">
    <property type="entry name" value="SPORE PHOTOPRODUCT LYASE-RELATED"/>
    <property type="match status" value="1"/>
</dbReference>
<proteinExistence type="predicted"/>
<keyword evidence="2" id="KW-1185">Reference proteome</keyword>
<gene>
    <name evidence="1" type="ORF">H8704_11485</name>
</gene>
<accession>A0ABR7N3Q0</accession>
<dbReference type="RefSeq" id="WP_249298357.1">
    <property type="nucleotide sequence ID" value="NZ_JACRSX010000018.1"/>
</dbReference>
<organism evidence="1 2">
    <name type="scientific">Jutongia huaianensis</name>
    <dbReference type="NCBI Taxonomy" id="2763668"/>
    <lineage>
        <taxon>Bacteria</taxon>
        <taxon>Bacillati</taxon>
        <taxon>Bacillota</taxon>
        <taxon>Clostridia</taxon>
        <taxon>Lachnospirales</taxon>
        <taxon>Lachnospiraceae</taxon>
        <taxon>Jutongia</taxon>
    </lineage>
</organism>
<dbReference type="InterPro" id="IPR049539">
    <property type="entry name" value="SPL"/>
</dbReference>